<dbReference type="GO" id="GO:0003677">
    <property type="term" value="F:DNA binding"/>
    <property type="evidence" value="ECO:0007669"/>
    <property type="project" value="InterPro"/>
</dbReference>
<keyword evidence="3" id="KW-1185">Reference proteome</keyword>
<dbReference type="EMBL" id="JAFCNB010000007">
    <property type="protein sequence ID" value="MBP2705160.1"/>
    <property type="molecule type" value="Genomic_DNA"/>
</dbReference>
<dbReference type="Pfam" id="PF17765">
    <property type="entry name" value="MLTR_LBD"/>
    <property type="match status" value="1"/>
</dbReference>
<dbReference type="InterPro" id="IPR041413">
    <property type="entry name" value="MLTR_LBD"/>
</dbReference>
<comment type="caution">
    <text evidence="2">The sequence shown here is derived from an EMBL/GenBank/DDBJ whole genome shotgun (WGS) entry which is preliminary data.</text>
</comment>
<dbReference type="SMART" id="SM00530">
    <property type="entry name" value="HTH_XRE"/>
    <property type="match status" value="1"/>
</dbReference>
<gene>
    <name evidence="2" type="ORF">JOL79_15195</name>
</gene>
<dbReference type="PANTHER" id="PTHR35010:SF2">
    <property type="entry name" value="BLL4672 PROTEIN"/>
    <property type="match status" value="1"/>
</dbReference>
<dbReference type="InterPro" id="IPR010982">
    <property type="entry name" value="Lambda_DNA-bd_dom_sf"/>
</dbReference>
<protein>
    <submittedName>
        <fullName evidence="2">Helix-turn-helix domain-containing protein</fullName>
    </submittedName>
</protein>
<dbReference type="Gene3D" id="3.30.450.180">
    <property type="match status" value="1"/>
</dbReference>
<dbReference type="PROSITE" id="PS50943">
    <property type="entry name" value="HTH_CROC1"/>
    <property type="match status" value="1"/>
</dbReference>
<dbReference type="SUPFAM" id="SSF47413">
    <property type="entry name" value="lambda repressor-like DNA-binding domains"/>
    <property type="match status" value="1"/>
</dbReference>
<sequence length="297" mass="32983">MDTPKAVGGDNPLGDFLRARRELLRPEQTGLVSGGRRRVSGLRREEVALLAGVSTDYYTRLEQGRERHPSAQVLDAVCRVLQLDEQSRALLDRLARPSTRRRRRPRSAEKVSDHLVRLMEAWPDTPAFVIGIRLDILARNRLTEALLQCFSPPDNLARMVFLDPVATDFYRDVNRVAQHTIVLLRAAAEQSPHDTRLAELVGELSIRSGHFRQLWCRPSAPPKGTAILAFHHPEVGDLDLRLQMFTVNAAPGQQLVVLHPERPSAVEGLALLGTIAAGDGVSFGQSRTRAAQARRSA</sequence>
<evidence type="ECO:0000259" key="1">
    <source>
        <dbReference type="PROSITE" id="PS50943"/>
    </source>
</evidence>
<dbReference type="Pfam" id="PF13560">
    <property type="entry name" value="HTH_31"/>
    <property type="match status" value="1"/>
</dbReference>
<evidence type="ECO:0000313" key="2">
    <source>
        <dbReference type="EMBL" id="MBP2705160.1"/>
    </source>
</evidence>
<dbReference type="RefSeq" id="WP_210156454.1">
    <property type="nucleotide sequence ID" value="NZ_JAFCNB010000007.1"/>
</dbReference>
<accession>A0A941AIF8</accession>
<feature type="domain" description="HTH cro/C1-type" evidence="1">
    <location>
        <begin position="41"/>
        <end position="88"/>
    </location>
</feature>
<organism evidence="2 3">
    <name type="scientific">Microbispora oryzae</name>
    <dbReference type="NCBI Taxonomy" id="2806554"/>
    <lineage>
        <taxon>Bacteria</taxon>
        <taxon>Bacillati</taxon>
        <taxon>Actinomycetota</taxon>
        <taxon>Actinomycetes</taxon>
        <taxon>Streptosporangiales</taxon>
        <taxon>Streptosporangiaceae</taxon>
        <taxon>Microbispora</taxon>
    </lineage>
</organism>
<dbReference type="InterPro" id="IPR001387">
    <property type="entry name" value="Cro/C1-type_HTH"/>
</dbReference>
<name>A0A941AIF8_9ACTN</name>
<dbReference type="Proteomes" id="UP000674234">
    <property type="component" value="Unassembled WGS sequence"/>
</dbReference>
<evidence type="ECO:0000313" key="3">
    <source>
        <dbReference type="Proteomes" id="UP000674234"/>
    </source>
</evidence>
<dbReference type="AlphaFoldDB" id="A0A941AIF8"/>
<dbReference type="Gene3D" id="1.10.260.40">
    <property type="entry name" value="lambda repressor-like DNA-binding domains"/>
    <property type="match status" value="1"/>
</dbReference>
<dbReference type="CDD" id="cd00093">
    <property type="entry name" value="HTH_XRE"/>
    <property type="match status" value="1"/>
</dbReference>
<reference evidence="2" key="1">
    <citation type="submission" date="2021-02" db="EMBL/GenBank/DDBJ databases">
        <title>Draft genome sequence of Microbispora sp. RL4-1S isolated from rice leaves in Thailand.</title>
        <authorList>
            <person name="Muangham S."/>
            <person name="Duangmal K."/>
        </authorList>
    </citation>
    <scope>NUCLEOTIDE SEQUENCE</scope>
    <source>
        <strain evidence="2">RL4-1S</strain>
    </source>
</reference>
<proteinExistence type="predicted"/>
<dbReference type="PANTHER" id="PTHR35010">
    <property type="entry name" value="BLL4672 PROTEIN-RELATED"/>
    <property type="match status" value="1"/>
</dbReference>